<reference evidence="2" key="1">
    <citation type="journal article" date="2019" name="Int. J. Syst. Evol. Microbiol.">
        <title>The Global Catalogue of Microorganisms (GCM) 10K type strain sequencing project: providing services to taxonomists for standard genome sequencing and annotation.</title>
        <authorList>
            <consortium name="The Broad Institute Genomics Platform"/>
            <consortium name="The Broad Institute Genome Sequencing Center for Infectious Disease"/>
            <person name="Wu L."/>
            <person name="Ma J."/>
        </authorList>
    </citation>
    <scope>NUCLEOTIDE SEQUENCE [LARGE SCALE GENOMIC DNA]</scope>
    <source>
        <strain evidence="2">JCM 17440</strain>
    </source>
</reference>
<dbReference type="Proteomes" id="UP001501710">
    <property type="component" value="Unassembled WGS sequence"/>
</dbReference>
<comment type="caution">
    <text evidence="1">The sequence shown here is derived from an EMBL/GenBank/DDBJ whole genome shotgun (WGS) entry which is preliminary data.</text>
</comment>
<proteinExistence type="predicted"/>
<name>A0ABP8C7E7_9ACTN</name>
<keyword evidence="2" id="KW-1185">Reference proteome</keyword>
<protein>
    <submittedName>
        <fullName evidence="1">Uncharacterized protein</fullName>
    </submittedName>
</protein>
<sequence>MPGQRAAGWTYFTHQESPSEVVSLRIQRDVKLSRTCWVNPAASGYRTTARATDIAVGKRDTSRSVTNGQAEVSFVVTRDPATYALGKRIVSVIFRDSSGRLLNANGQSIGSDSRYGQRKHFMTWVPVKADTKRTEVMLEPEQNNPTSSCMARP</sequence>
<evidence type="ECO:0000313" key="1">
    <source>
        <dbReference type="EMBL" id="GAA4235066.1"/>
    </source>
</evidence>
<accession>A0ABP8C7E7</accession>
<gene>
    <name evidence="1" type="ORF">GCM10022254_41480</name>
</gene>
<organism evidence="1 2">
    <name type="scientific">Actinomadura meridiana</name>
    <dbReference type="NCBI Taxonomy" id="559626"/>
    <lineage>
        <taxon>Bacteria</taxon>
        <taxon>Bacillati</taxon>
        <taxon>Actinomycetota</taxon>
        <taxon>Actinomycetes</taxon>
        <taxon>Streptosporangiales</taxon>
        <taxon>Thermomonosporaceae</taxon>
        <taxon>Actinomadura</taxon>
    </lineage>
</organism>
<evidence type="ECO:0000313" key="2">
    <source>
        <dbReference type="Proteomes" id="UP001501710"/>
    </source>
</evidence>
<dbReference type="EMBL" id="BAABAS010000012">
    <property type="protein sequence ID" value="GAA4235066.1"/>
    <property type="molecule type" value="Genomic_DNA"/>
</dbReference>